<dbReference type="InterPro" id="IPR036157">
    <property type="entry name" value="dUTPase-like_sf"/>
</dbReference>
<evidence type="ECO:0000256" key="1">
    <source>
        <dbReference type="ARBA" id="ARBA00006581"/>
    </source>
</evidence>
<comment type="catalytic activity">
    <reaction evidence="4 5">
        <text>dUTP + H2O = dUMP + diphosphate + H(+)</text>
        <dbReference type="Rhea" id="RHEA:10248"/>
        <dbReference type="ChEBI" id="CHEBI:15377"/>
        <dbReference type="ChEBI" id="CHEBI:15378"/>
        <dbReference type="ChEBI" id="CHEBI:33019"/>
        <dbReference type="ChEBI" id="CHEBI:61555"/>
        <dbReference type="ChEBI" id="CHEBI:246422"/>
        <dbReference type="EC" id="3.6.1.23"/>
    </reaction>
</comment>
<protein>
    <recommendedName>
        <fullName evidence="5">Deoxyuridine 5'-triphosphate nucleotidohydrolase</fullName>
        <shortName evidence="5">dUTPase</shortName>
        <ecNumber evidence="5">3.6.1.23</ecNumber>
    </recommendedName>
    <alternativeName>
        <fullName evidence="5">dUTP pyrophosphatase</fullName>
    </alternativeName>
</protein>
<dbReference type="HAMAP" id="MF_00116">
    <property type="entry name" value="dUTPase_bact"/>
    <property type="match status" value="1"/>
</dbReference>
<feature type="binding site" evidence="5">
    <location>
        <begin position="81"/>
        <end position="83"/>
    </location>
    <ligand>
        <name>substrate</name>
    </ligand>
</feature>
<dbReference type="AlphaFoldDB" id="A0A7C3UVK2"/>
<accession>A0A7C3UVK2</accession>
<evidence type="ECO:0000256" key="5">
    <source>
        <dbReference type="HAMAP-Rule" id="MF_00116"/>
    </source>
</evidence>
<evidence type="ECO:0000313" key="7">
    <source>
        <dbReference type="EMBL" id="HGE99689.1"/>
    </source>
</evidence>
<comment type="caution">
    <text evidence="5">Lacks conserved residue(s) required for the propagation of feature annotation.</text>
</comment>
<evidence type="ECO:0000256" key="2">
    <source>
        <dbReference type="ARBA" id="ARBA00022801"/>
    </source>
</evidence>
<feature type="domain" description="dUTPase-like" evidence="6">
    <location>
        <begin position="14"/>
        <end position="143"/>
    </location>
</feature>
<dbReference type="EC" id="3.6.1.23" evidence="5"/>
<comment type="function">
    <text evidence="5">This enzyme is involved in nucleotide metabolism: it produces dUMP, the immediate precursor of thymidine nucleotides and it decreases the intracellular concentration of dUTP so that uracil cannot be incorporated into DNA.</text>
</comment>
<dbReference type="UniPathway" id="UPA00610">
    <property type="reaction ID" value="UER00666"/>
</dbReference>
<reference evidence="7" key="1">
    <citation type="journal article" date="2020" name="mSystems">
        <title>Genome- and Community-Level Interaction Insights into Carbon Utilization and Element Cycling Functions of Hydrothermarchaeota in Hydrothermal Sediment.</title>
        <authorList>
            <person name="Zhou Z."/>
            <person name="Liu Y."/>
            <person name="Xu W."/>
            <person name="Pan J."/>
            <person name="Luo Z.H."/>
            <person name="Li M."/>
        </authorList>
    </citation>
    <scope>NUCLEOTIDE SEQUENCE [LARGE SCALE GENOMIC DNA]</scope>
    <source>
        <strain evidence="7">SpSt-906</strain>
    </source>
</reference>
<comment type="pathway">
    <text evidence="5">Pyrimidine metabolism; dUMP biosynthesis; dUMP from dCTP (dUTP route): step 2/2.</text>
</comment>
<comment type="caution">
    <text evidence="7">The sequence shown here is derived from an EMBL/GenBank/DDBJ whole genome shotgun (WGS) entry which is preliminary data.</text>
</comment>
<comment type="cofactor">
    <cofactor evidence="5">
        <name>Mg(2+)</name>
        <dbReference type="ChEBI" id="CHEBI:18420"/>
    </cofactor>
</comment>
<name>A0A7C3UVK2_UNCW3</name>
<dbReference type="CDD" id="cd07557">
    <property type="entry name" value="trimeric_dUTPase"/>
    <property type="match status" value="1"/>
</dbReference>
<feature type="binding site" evidence="5">
    <location>
        <begin position="64"/>
        <end position="66"/>
    </location>
    <ligand>
        <name>substrate</name>
    </ligand>
</feature>
<dbReference type="EMBL" id="DTMQ01000040">
    <property type="protein sequence ID" value="HGE99689.1"/>
    <property type="molecule type" value="Genomic_DNA"/>
</dbReference>
<dbReference type="Pfam" id="PF00692">
    <property type="entry name" value="dUTPase"/>
    <property type="match status" value="1"/>
</dbReference>
<dbReference type="GO" id="GO:0004170">
    <property type="term" value="F:dUTP diphosphatase activity"/>
    <property type="evidence" value="ECO:0007669"/>
    <property type="project" value="UniProtKB-UniRule"/>
</dbReference>
<dbReference type="PANTHER" id="PTHR11241">
    <property type="entry name" value="DEOXYURIDINE 5'-TRIPHOSPHATE NUCLEOTIDOHYDROLASE"/>
    <property type="match status" value="1"/>
</dbReference>
<keyword evidence="3 5" id="KW-0546">Nucleotide metabolism</keyword>
<gene>
    <name evidence="5" type="primary">dut</name>
    <name evidence="7" type="ORF">ENX07_06445</name>
</gene>
<dbReference type="InterPro" id="IPR033704">
    <property type="entry name" value="dUTPase_trimeric"/>
</dbReference>
<dbReference type="InterPro" id="IPR029054">
    <property type="entry name" value="dUTPase-like"/>
</dbReference>
<dbReference type="GO" id="GO:0046081">
    <property type="term" value="P:dUTP catabolic process"/>
    <property type="evidence" value="ECO:0007669"/>
    <property type="project" value="InterPro"/>
</dbReference>
<dbReference type="GO" id="GO:0006226">
    <property type="term" value="P:dUMP biosynthetic process"/>
    <property type="evidence" value="ECO:0007669"/>
    <property type="project" value="UniProtKB-UniRule"/>
</dbReference>
<evidence type="ECO:0000256" key="4">
    <source>
        <dbReference type="ARBA" id="ARBA00047686"/>
    </source>
</evidence>
<dbReference type="NCBIfam" id="NF001862">
    <property type="entry name" value="PRK00601.1"/>
    <property type="match status" value="1"/>
</dbReference>
<dbReference type="InterPro" id="IPR008181">
    <property type="entry name" value="dUTPase"/>
</dbReference>
<proteinExistence type="inferred from homology"/>
<keyword evidence="2 5" id="KW-0378">Hydrolase</keyword>
<dbReference type="Gene3D" id="2.70.40.10">
    <property type="match status" value="1"/>
</dbReference>
<comment type="similarity">
    <text evidence="1 5">Belongs to the dUTPase family.</text>
</comment>
<dbReference type="NCBIfam" id="TIGR00576">
    <property type="entry name" value="dut"/>
    <property type="match status" value="1"/>
</dbReference>
<dbReference type="PANTHER" id="PTHR11241:SF0">
    <property type="entry name" value="DEOXYURIDINE 5'-TRIPHOSPHATE NUCLEOTIDOHYDROLASE"/>
    <property type="match status" value="1"/>
</dbReference>
<evidence type="ECO:0000259" key="6">
    <source>
        <dbReference type="Pfam" id="PF00692"/>
    </source>
</evidence>
<keyword evidence="5" id="KW-0479">Metal-binding</keyword>
<dbReference type="SUPFAM" id="SSF51283">
    <property type="entry name" value="dUTPase-like"/>
    <property type="match status" value="1"/>
</dbReference>
<organism evidence="7">
    <name type="scientific">candidate division WOR-3 bacterium</name>
    <dbReference type="NCBI Taxonomy" id="2052148"/>
    <lineage>
        <taxon>Bacteria</taxon>
        <taxon>Bacteria division WOR-3</taxon>
    </lineage>
</organism>
<feature type="binding site" evidence="5">
    <location>
        <position position="77"/>
    </location>
    <ligand>
        <name>substrate</name>
    </ligand>
</feature>
<dbReference type="GO" id="GO:0000287">
    <property type="term" value="F:magnesium ion binding"/>
    <property type="evidence" value="ECO:0007669"/>
    <property type="project" value="UniProtKB-UniRule"/>
</dbReference>
<keyword evidence="5" id="KW-0460">Magnesium</keyword>
<sequence>MKPIEIKIKRLKPVPLPEYKTPGSVGLDLTAAEDCLLRAKSFSCISTGIAIELPPGIEGQIRPRSGLASKHGIGILNSPGTIDSDYRGEIKVILFNIGEEDYQIKRGERIAQIVFSSFVRIVLKEVKRLSRTKRGKGGFGHTGK</sequence>
<evidence type="ECO:0000256" key="3">
    <source>
        <dbReference type="ARBA" id="ARBA00023080"/>
    </source>
</evidence>